<gene>
    <name evidence="2" type="ORF">LCGC14_0473830</name>
</gene>
<accession>A0A0F9VK30</accession>
<keyword evidence="1" id="KW-0472">Membrane</keyword>
<proteinExistence type="predicted"/>
<dbReference type="EMBL" id="LAZR01000508">
    <property type="protein sequence ID" value="KKN66183.1"/>
    <property type="molecule type" value="Genomic_DNA"/>
</dbReference>
<name>A0A0F9VK30_9ZZZZ</name>
<feature type="transmembrane region" description="Helical" evidence="1">
    <location>
        <begin position="139"/>
        <end position="157"/>
    </location>
</feature>
<sequence length="324" mass="37791">MVREQSTKDMGKKLIFYRKEKKLVKYLILKLKETLNNLQEFNDFFGGLMKEDPSFIVNQIYYDFREKASKILSFDDMKEIDKYIMGNYTNGEREHLITSFKGNLERVGAFFEGNLLLTNLRMAGIGTVKRNPWDRAQYMAGYAIGGLIGAAITSSFLKDKQQKGDSIGWALERDMKNTFSEEALSKFKHNFPIINAYDIKKSITNLSYFVKLKYEHEFGIKAIRFIVTPLQEKLEKRGDFYTRRQEVLNRIEETLINTQLLKDYETENKPNILYLMRVSKELNENGEEVIIHICANCGEKNNFTERVSNIFQCLKCGAGHHIRE</sequence>
<reference evidence="2" key="1">
    <citation type="journal article" date="2015" name="Nature">
        <title>Complex archaea that bridge the gap between prokaryotes and eukaryotes.</title>
        <authorList>
            <person name="Spang A."/>
            <person name="Saw J.H."/>
            <person name="Jorgensen S.L."/>
            <person name="Zaremba-Niedzwiedzka K."/>
            <person name="Martijn J."/>
            <person name="Lind A.E."/>
            <person name="van Eijk R."/>
            <person name="Schleper C."/>
            <person name="Guy L."/>
            <person name="Ettema T.J."/>
        </authorList>
    </citation>
    <scope>NUCLEOTIDE SEQUENCE</scope>
</reference>
<keyword evidence="1" id="KW-0812">Transmembrane</keyword>
<comment type="caution">
    <text evidence="2">The sequence shown here is derived from an EMBL/GenBank/DDBJ whole genome shotgun (WGS) entry which is preliminary data.</text>
</comment>
<organism evidence="2">
    <name type="scientific">marine sediment metagenome</name>
    <dbReference type="NCBI Taxonomy" id="412755"/>
    <lineage>
        <taxon>unclassified sequences</taxon>
        <taxon>metagenomes</taxon>
        <taxon>ecological metagenomes</taxon>
    </lineage>
</organism>
<dbReference type="AlphaFoldDB" id="A0A0F9VK30"/>
<protein>
    <submittedName>
        <fullName evidence="2">Uncharacterized protein</fullName>
    </submittedName>
</protein>
<evidence type="ECO:0000313" key="2">
    <source>
        <dbReference type="EMBL" id="KKN66183.1"/>
    </source>
</evidence>
<evidence type="ECO:0000256" key="1">
    <source>
        <dbReference type="SAM" id="Phobius"/>
    </source>
</evidence>
<keyword evidence="1" id="KW-1133">Transmembrane helix</keyword>